<feature type="chain" id="PRO_5012475705" evidence="1">
    <location>
        <begin position="19"/>
        <end position="74"/>
    </location>
</feature>
<reference evidence="2 3" key="1">
    <citation type="submission" date="2015-04" db="EMBL/GenBank/DDBJ databases">
        <authorList>
            <person name="Syromyatnikov M.Y."/>
            <person name="Popov V.N."/>
        </authorList>
    </citation>
    <scope>NUCLEOTIDE SEQUENCE [LARGE SCALE GENOMIC DNA]</scope>
</reference>
<organism evidence="2 3">
    <name type="scientific">Clunio marinus</name>
    <dbReference type="NCBI Taxonomy" id="568069"/>
    <lineage>
        <taxon>Eukaryota</taxon>
        <taxon>Metazoa</taxon>
        <taxon>Ecdysozoa</taxon>
        <taxon>Arthropoda</taxon>
        <taxon>Hexapoda</taxon>
        <taxon>Insecta</taxon>
        <taxon>Pterygota</taxon>
        <taxon>Neoptera</taxon>
        <taxon>Endopterygota</taxon>
        <taxon>Diptera</taxon>
        <taxon>Nematocera</taxon>
        <taxon>Chironomoidea</taxon>
        <taxon>Chironomidae</taxon>
        <taxon>Clunio</taxon>
    </lineage>
</organism>
<protein>
    <submittedName>
        <fullName evidence="2">CLUMA_CG014325, isoform A</fullName>
    </submittedName>
</protein>
<dbReference type="STRING" id="568069.A0A1J1IL20"/>
<feature type="signal peptide" evidence="1">
    <location>
        <begin position="1"/>
        <end position="18"/>
    </location>
</feature>
<dbReference type="EMBL" id="CVRI01000055">
    <property type="protein sequence ID" value="CRL00915.1"/>
    <property type="molecule type" value="Genomic_DNA"/>
</dbReference>
<gene>
    <name evidence="2" type="ORF">CLUMA_CG014325</name>
</gene>
<proteinExistence type="predicted"/>
<evidence type="ECO:0000256" key="1">
    <source>
        <dbReference type="SAM" id="SignalP"/>
    </source>
</evidence>
<evidence type="ECO:0000313" key="3">
    <source>
        <dbReference type="Proteomes" id="UP000183832"/>
    </source>
</evidence>
<dbReference type="Proteomes" id="UP000183832">
    <property type="component" value="Unassembled WGS sequence"/>
</dbReference>
<name>A0A1J1IL20_9DIPT</name>
<evidence type="ECO:0000313" key="2">
    <source>
        <dbReference type="EMBL" id="CRL00915.1"/>
    </source>
</evidence>
<dbReference type="AlphaFoldDB" id="A0A1J1IL20"/>
<keyword evidence="3" id="KW-1185">Reference proteome</keyword>
<sequence>MWRLSFTLVVALAMASDALVHSPPRIIKQPISEEMLFQVASFGDSEKPFVIECEAEGEPAPNVGSGFGSVGLNE</sequence>
<dbReference type="OrthoDB" id="6244967at2759"/>
<keyword evidence="1" id="KW-0732">Signal</keyword>
<accession>A0A1J1IL20</accession>